<feature type="compositionally biased region" description="Basic and acidic residues" evidence="1">
    <location>
        <begin position="555"/>
        <end position="574"/>
    </location>
</feature>
<proteinExistence type="predicted"/>
<dbReference type="InterPro" id="IPR006939">
    <property type="entry name" value="SNF5"/>
</dbReference>
<feature type="compositionally biased region" description="Low complexity" evidence="1">
    <location>
        <begin position="45"/>
        <end position="66"/>
    </location>
</feature>
<feature type="region of interest" description="Disordered" evidence="1">
    <location>
        <begin position="79"/>
        <end position="105"/>
    </location>
</feature>
<evidence type="ECO:0000313" key="2">
    <source>
        <dbReference type="EMBL" id="KAE9395827.1"/>
    </source>
</evidence>
<feature type="compositionally biased region" description="Low complexity" evidence="1">
    <location>
        <begin position="91"/>
        <end position="105"/>
    </location>
</feature>
<dbReference type="GO" id="GO:0006338">
    <property type="term" value="P:chromatin remodeling"/>
    <property type="evidence" value="ECO:0007669"/>
    <property type="project" value="InterPro"/>
</dbReference>
<organism evidence="2 3">
    <name type="scientific">Gymnopus androsaceus JB14</name>
    <dbReference type="NCBI Taxonomy" id="1447944"/>
    <lineage>
        <taxon>Eukaryota</taxon>
        <taxon>Fungi</taxon>
        <taxon>Dikarya</taxon>
        <taxon>Basidiomycota</taxon>
        <taxon>Agaricomycotina</taxon>
        <taxon>Agaricomycetes</taxon>
        <taxon>Agaricomycetidae</taxon>
        <taxon>Agaricales</taxon>
        <taxon>Marasmiineae</taxon>
        <taxon>Omphalotaceae</taxon>
        <taxon>Gymnopus</taxon>
    </lineage>
</organism>
<feature type="region of interest" description="Disordered" evidence="1">
    <location>
        <begin position="555"/>
        <end position="579"/>
    </location>
</feature>
<accession>A0A6A4HF21</accession>
<dbReference type="GO" id="GO:0000228">
    <property type="term" value="C:nuclear chromosome"/>
    <property type="evidence" value="ECO:0007669"/>
    <property type="project" value="InterPro"/>
</dbReference>
<reference evidence="2" key="1">
    <citation type="journal article" date="2019" name="Environ. Microbiol.">
        <title>Fungal ecological strategies reflected in gene transcription - a case study of two litter decomposers.</title>
        <authorList>
            <person name="Barbi F."/>
            <person name="Kohler A."/>
            <person name="Barry K."/>
            <person name="Baskaran P."/>
            <person name="Daum C."/>
            <person name="Fauchery L."/>
            <person name="Ihrmark K."/>
            <person name="Kuo A."/>
            <person name="LaButti K."/>
            <person name="Lipzen A."/>
            <person name="Morin E."/>
            <person name="Grigoriev I.V."/>
            <person name="Henrissat B."/>
            <person name="Lindahl B."/>
            <person name="Martin F."/>
        </authorList>
    </citation>
    <scope>NUCLEOTIDE SEQUENCE</scope>
    <source>
        <strain evidence="2">JB14</strain>
    </source>
</reference>
<name>A0A6A4HF21_9AGAR</name>
<protein>
    <submittedName>
        <fullName evidence="2">SNF5-domain-containing protein</fullName>
    </submittedName>
</protein>
<dbReference type="EMBL" id="ML769524">
    <property type="protein sequence ID" value="KAE9395827.1"/>
    <property type="molecule type" value="Genomic_DNA"/>
</dbReference>
<evidence type="ECO:0000256" key="1">
    <source>
        <dbReference type="SAM" id="MobiDB-lite"/>
    </source>
</evidence>
<evidence type="ECO:0000313" key="3">
    <source>
        <dbReference type="Proteomes" id="UP000799118"/>
    </source>
</evidence>
<sequence>MSSTPYYGGVGNAATAAFSNMSDAQLRQAISQLAAGASGVGFPQAATPAPATASRSRSTRSTTAAAAAPAVLQLHPQVQPSLAPPQPLPPSSSSRQTLQLWPPTNPNANANVNAIVDAYKQSLIPQPPAPIIPTHAQAGYSTYASRLRTGATLLVQPTVFPFNTGVNTQTGYSNYNYSYAGTGSGSLHHPSYLPQAIPPSSSSTFRVTPAPTLRPSRSSRRARGTVNYAELGSDEELDTGAGADSDGTPMRDDATDADFVVSSTRGGGGRSRGTPMRAQPQPSTDTDLTQSYLGLGPPPSRYIRANAKSSTAANVGGVMAGIDYGSCEEYTREYTITKKAREVPIPIRVEFETDSGLRIRDAFVWNIHEFESPNAITPRMFAAQFCEDVDIPVEPYAETIAEQIRAQVEEARGEAWVGVWGRVMGTDLGLNDQEQDQIPTPFQLDAGSMAVDSNTTDTNTTPPLPEIRVLLSIDVQLGLTHHLLDHIEWDLFSPLTPEVFASQLCRELGLGGEAVSLVACAVHDELRKHRRDVVEWGLVDDSLIVRKDAGETTWKDKSGLASGGRRDRDREGRYPRPLRSAFRDYQESEEYGTRWEELSQEEMERREVERERAARRLRREVGKWRRR</sequence>
<dbReference type="Pfam" id="PF04855">
    <property type="entry name" value="SNF5"/>
    <property type="match status" value="1"/>
</dbReference>
<feature type="region of interest" description="Disordered" evidence="1">
    <location>
        <begin position="43"/>
        <end position="66"/>
    </location>
</feature>
<feature type="region of interest" description="Disordered" evidence="1">
    <location>
        <begin position="198"/>
        <end position="288"/>
    </location>
</feature>
<keyword evidence="3" id="KW-1185">Reference proteome</keyword>
<dbReference type="Proteomes" id="UP000799118">
    <property type="component" value="Unassembled WGS sequence"/>
</dbReference>
<dbReference type="AlphaFoldDB" id="A0A6A4HF21"/>
<gene>
    <name evidence="2" type="ORF">BT96DRAFT_1021739</name>
</gene>
<dbReference type="OrthoDB" id="10258327at2759"/>